<evidence type="ECO:0000313" key="3">
    <source>
        <dbReference type="Proteomes" id="UP000319829"/>
    </source>
</evidence>
<dbReference type="AlphaFoldDB" id="A0A538SVW2"/>
<comment type="caution">
    <text evidence="2">The sequence shown here is derived from an EMBL/GenBank/DDBJ whole genome shotgun (WGS) entry which is preliminary data.</text>
</comment>
<gene>
    <name evidence="2" type="ORF">E6K74_03070</name>
</gene>
<keyword evidence="1" id="KW-0472">Membrane</keyword>
<name>A0A538SVW2_UNCEI</name>
<organism evidence="2 3">
    <name type="scientific">Eiseniibacteriota bacterium</name>
    <dbReference type="NCBI Taxonomy" id="2212470"/>
    <lineage>
        <taxon>Bacteria</taxon>
        <taxon>Candidatus Eiseniibacteriota</taxon>
    </lineage>
</organism>
<evidence type="ECO:0000313" key="2">
    <source>
        <dbReference type="EMBL" id="TMQ55512.1"/>
    </source>
</evidence>
<keyword evidence="1" id="KW-0812">Transmembrane</keyword>
<reference evidence="2 3" key="1">
    <citation type="journal article" date="2019" name="Nat. Microbiol.">
        <title>Mediterranean grassland soil C-N compound turnover is dependent on rainfall and depth, and is mediated by genomically divergent microorganisms.</title>
        <authorList>
            <person name="Diamond S."/>
            <person name="Andeer P.F."/>
            <person name="Li Z."/>
            <person name="Crits-Christoph A."/>
            <person name="Burstein D."/>
            <person name="Anantharaman K."/>
            <person name="Lane K.R."/>
            <person name="Thomas B.C."/>
            <person name="Pan C."/>
            <person name="Northen T.R."/>
            <person name="Banfield J.F."/>
        </authorList>
    </citation>
    <scope>NUCLEOTIDE SEQUENCE [LARGE SCALE GENOMIC DNA]</scope>
    <source>
        <strain evidence="2">WS_4</strain>
    </source>
</reference>
<dbReference type="Proteomes" id="UP000319829">
    <property type="component" value="Unassembled WGS sequence"/>
</dbReference>
<evidence type="ECO:0008006" key="4">
    <source>
        <dbReference type="Google" id="ProtNLM"/>
    </source>
</evidence>
<sequence>MANTITTQPEPVGSGEARPSILRRALHAILGLLALGAISLAIWPSLLEYVPGADIDSFGGTQQFRIIAAVAFATLMLVRFLIRPPREASRRSIVWGQFASQVGGTLTSERRKLGPMGWEGGATVRWTVHGIEANLCSSTDTSGNGHTQYAADVRMSRGFQFQIVHESLITRALFSQQLWEFALSNMKSRAKVPPGAPNPAEGMAFLAEKEILIGDARFDDAFLLKSDGPDLARQSFGDAGVAYALHELNGINKSWHMSLMNTASGAHRLSLAIPGIVLDPQTLEAGRRLIEASIRCCADRGMLASGRTQAA</sequence>
<proteinExistence type="predicted"/>
<feature type="transmembrane region" description="Helical" evidence="1">
    <location>
        <begin position="63"/>
        <end position="82"/>
    </location>
</feature>
<protein>
    <recommendedName>
        <fullName evidence="4">DUF3137 domain-containing protein</fullName>
    </recommendedName>
</protein>
<accession>A0A538SVW2</accession>
<feature type="transmembrane region" description="Helical" evidence="1">
    <location>
        <begin position="25"/>
        <end position="43"/>
    </location>
</feature>
<dbReference type="EMBL" id="VBOU01000022">
    <property type="protein sequence ID" value="TMQ55512.1"/>
    <property type="molecule type" value="Genomic_DNA"/>
</dbReference>
<evidence type="ECO:0000256" key="1">
    <source>
        <dbReference type="SAM" id="Phobius"/>
    </source>
</evidence>
<keyword evidence="1" id="KW-1133">Transmembrane helix</keyword>